<protein>
    <submittedName>
        <fullName evidence="1">Uncharacterized protein</fullName>
    </submittedName>
</protein>
<dbReference type="AlphaFoldDB" id="A0AAW2W6W0"/>
<sequence length="122" mass="13754">MAATVCELKWISYLLRDFGVSVGAPIPLHCDNQAALHIIANPIFHEHTKHLDIDCHIVRNCYKDGFIDHIFVRSTDQLAELFMKTLPGVIFSTLVHKLGLFIGSPNPTCGGMLRMEHKWDPC</sequence>
<dbReference type="CDD" id="cd09272">
    <property type="entry name" value="RNase_HI_RT_Ty1"/>
    <property type="match status" value="1"/>
</dbReference>
<name>A0AAW2W6W0_SESRA</name>
<dbReference type="EMBL" id="JACGWJ010000002">
    <property type="protein sequence ID" value="KAL0437398.1"/>
    <property type="molecule type" value="Genomic_DNA"/>
</dbReference>
<evidence type="ECO:0000313" key="1">
    <source>
        <dbReference type="EMBL" id="KAL0437398.1"/>
    </source>
</evidence>
<organism evidence="1">
    <name type="scientific">Sesamum radiatum</name>
    <name type="common">Black benniseed</name>
    <dbReference type="NCBI Taxonomy" id="300843"/>
    <lineage>
        <taxon>Eukaryota</taxon>
        <taxon>Viridiplantae</taxon>
        <taxon>Streptophyta</taxon>
        <taxon>Embryophyta</taxon>
        <taxon>Tracheophyta</taxon>
        <taxon>Spermatophyta</taxon>
        <taxon>Magnoliopsida</taxon>
        <taxon>eudicotyledons</taxon>
        <taxon>Gunneridae</taxon>
        <taxon>Pentapetalae</taxon>
        <taxon>asterids</taxon>
        <taxon>lamiids</taxon>
        <taxon>Lamiales</taxon>
        <taxon>Pedaliaceae</taxon>
        <taxon>Sesamum</taxon>
    </lineage>
</organism>
<dbReference type="PANTHER" id="PTHR11439:SF470">
    <property type="entry name" value="CYSTEINE-RICH RLK (RECEPTOR-LIKE PROTEIN KINASE) 8"/>
    <property type="match status" value="1"/>
</dbReference>
<comment type="caution">
    <text evidence="1">The sequence shown here is derived from an EMBL/GenBank/DDBJ whole genome shotgun (WGS) entry which is preliminary data.</text>
</comment>
<dbReference type="PANTHER" id="PTHR11439">
    <property type="entry name" value="GAG-POL-RELATED RETROTRANSPOSON"/>
    <property type="match status" value="1"/>
</dbReference>
<reference evidence="1" key="2">
    <citation type="journal article" date="2024" name="Plant">
        <title>Genomic evolution and insights into agronomic trait innovations of Sesamum species.</title>
        <authorList>
            <person name="Miao H."/>
            <person name="Wang L."/>
            <person name="Qu L."/>
            <person name="Liu H."/>
            <person name="Sun Y."/>
            <person name="Le M."/>
            <person name="Wang Q."/>
            <person name="Wei S."/>
            <person name="Zheng Y."/>
            <person name="Lin W."/>
            <person name="Duan Y."/>
            <person name="Cao H."/>
            <person name="Xiong S."/>
            <person name="Wang X."/>
            <person name="Wei L."/>
            <person name="Li C."/>
            <person name="Ma Q."/>
            <person name="Ju M."/>
            <person name="Zhao R."/>
            <person name="Li G."/>
            <person name="Mu C."/>
            <person name="Tian Q."/>
            <person name="Mei H."/>
            <person name="Zhang T."/>
            <person name="Gao T."/>
            <person name="Zhang H."/>
        </authorList>
    </citation>
    <scope>NUCLEOTIDE SEQUENCE</scope>
    <source>
        <strain evidence="1">G02</strain>
    </source>
</reference>
<gene>
    <name evidence="1" type="ORF">Sradi_0447700</name>
</gene>
<accession>A0AAW2W6W0</accession>
<proteinExistence type="predicted"/>
<reference evidence="1" key="1">
    <citation type="submission" date="2020-06" db="EMBL/GenBank/DDBJ databases">
        <authorList>
            <person name="Li T."/>
            <person name="Hu X."/>
            <person name="Zhang T."/>
            <person name="Song X."/>
            <person name="Zhang H."/>
            <person name="Dai N."/>
            <person name="Sheng W."/>
            <person name="Hou X."/>
            <person name="Wei L."/>
        </authorList>
    </citation>
    <scope>NUCLEOTIDE SEQUENCE</scope>
    <source>
        <strain evidence="1">G02</strain>
        <tissue evidence="1">Leaf</tissue>
    </source>
</reference>